<proteinExistence type="predicted"/>
<dbReference type="GO" id="GO:0045893">
    <property type="term" value="P:positive regulation of DNA-templated transcription"/>
    <property type="evidence" value="ECO:0007669"/>
    <property type="project" value="InterPro"/>
</dbReference>
<gene>
    <name evidence="7" type="ORF">CAter282_0445</name>
</gene>
<dbReference type="SUPFAM" id="SSF46785">
    <property type="entry name" value="Winged helix' DNA-binding domain"/>
    <property type="match status" value="1"/>
</dbReference>
<dbReference type="Pfam" id="PF09339">
    <property type="entry name" value="HTH_IclR"/>
    <property type="match status" value="1"/>
</dbReference>
<dbReference type="InterPro" id="IPR050707">
    <property type="entry name" value="HTH_MetabolicPath_Reg"/>
</dbReference>
<evidence type="ECO:0000256" key="2">
    <source>
        <dbReference type="ARBA" id="ARBA00023125"/>
    </source>
</evidence>
<dbReference type="Gene3D" id="1.10.10.10">
    <property type="entry name" value="Winged helix-like DNA-binding domain superfamily/Winged helix DNA-binding domain"/>
    <property type="match status" value="1"/>
</dbReference>
<dbReference type="NCBIfam" id="TIGR02431">
    <property type="entry name" value="pcaR_pcaU"/>
    <property type="match status" value="1"/>
</dbReference>
<keyword evidence="3" id="KW-0804">Transcription</keyword>
<evidence type="ECO:0000256" key="3">
    <source>
        <dbReference type="ARBA" id="ARBA00023163"/>
    </source>
</evidence>
<evidence type="ECO:0000259" key="5">
    <source>
        <dbReference type="PROSITE" id="PS51077"/>
    </source>
</evidence>
<dbReference type="InterPro" id="IPR029016">
    <property type="entry name" value="GAF-like_dom_sf"/>
</dbReference>
<dbReference type="InterPro" id="IPR012794">
    <property type="entry name" value="PcaR_PcaU"/>
</dbReference>
<organism evidence="7 8">
    <name type="scientific">Collimonas arenae</name>
    <dbReference type="NCBI Taxonomy" id="279058"/>
    <lineage>
        <taxon>Bacteria</taxon>
        <taxon>Pseudomonadati</taxon>
        <taxon>Pseudomonadota</taxon>
        <taxon>Betaproteobacteria</taxon>
        <taxon>Burkholderiales</taxon>
        <taxon>Oxalobacteraceae</taxon>
        <taxon>Collimonas</taxon>
    </lineage>
</organism>
<dbReference type="AlphaFoldDB" id="A0A127QE22"/>
<name>A0A127QE22_9BURK</name>
<evidence type="ECO:0000256" key="4">
    <source>
        <dbReference type="SAM" id="MobiDB-lite"/>
    </source>
</evidence>
<dbReference type="OrthoDB" id="9807558at2"/>
<dbReference type="GO" id="GO:0003700">
    <property type="term" value="F:DNA-binding transcription factor activity"/>
    <property type="evidence" value="ECO:0007669"/>
    <property type="project" value="TreeGrafter"/>
</dbReference>
<reference evidence="7 8" key="1">
    <citation type="submission" date="2015-11" db="EMBL/GenBank/DDBJ databases">
        <title>Exploring the genomic traits of fungus-feeding bacterial genus Collimonas.</title>
        <authorList>
            <person name="Song C."/>
            <person name="Schmidt R."/>
            <person name="de Jager V."/>
            <person name="Krzyzanowska D."/>
            <person name="Jongedijk E."/>
            <person name="Cankar K."/>
            <person name="Beekwilder J."/>
            <person name="van Veen A."/>
            <person name="de Boer W."/>
            <person name="van Veen J.A."/>
            <person name="Garbeva P."/>
        </authorList>
    </citation>
    <scope>NUCLEOTIDE SEQUENCE [LARGE SCALE GENOMIC DNA]</scope>
    <source>
        <strain evidence="7 8">Ter282</strain>
    </source>
</reference>
<feature type="domain" description="IclR-ED" evidence="6">
    <location>
        <begin position="114"/>
        <end position="297"/>
    </location>
</feature>
<feature type="region of interest" description="Disordered" evidence="4">
    <location>
        <begin position="1"/>
        <end position="27"/>
    </location>
</feature>
<evidence type="ECO:0000256" key="1">
    <source>
        <dbReference type="ARBA" id="ARBA00023015"/>
    </source>
</evidence>
<dbReference type="Pfam" id="PF01614">
    <property type="entry name" value="IclR_C"/>
    <property type="match status" value="1"/>
</dbReference>
<dbReference type="PROSITE" id="PS51077">
    <property type="entry name" value="HTH_ICLR"/>
    <property type="match status" value="1"/>
</dbReference>
<dbReference type="PANTHER" id="PTHR30136:SF34">
    <property type="entry name" value="TRANSCRIPTIONAL REGULATOR"/>
    <property type="match status" value="1"/>
</dbReference>
<dbReference type="InterPro" id="IPR005471">
    <property type="entry name" value="Tscrpt_reg_IclR_N"/>
</dbReference>
<dbReference type="EMBL" id="CP013235">
    <property type="protein sequence ID" value="AMP08261.1"/>
    <property type="molecule type" value="Genomic_DNA"/>
</dbReference>
<dbReference type="PROSITE" id="PS51078">
    <property type="entry name" value="ICLR_ED"/>
    <property type="match status" value="1"/>
</dbReference>
<dbReference type="GO" id="GO:0045892">
    <property type="term" value="P:negative regulation of DNA-templated transcription"/>
    <property type="evidence" value="ECO:0007669"/>
    <property type="project" value="TreeGrafter"/>
</dbReference>
<dbReference type="InterPro" id="IPR014757">
    <property type="entry name" value="Tscrpt_reg_IclR_C"/>
</dbReference>
<feature type="compositionally biased region" description="Low complexity" evidence="4">
    <location>
        <begin position="16"/>
        <end position="27"/>
    </location>
</feature>
<dbReference type="InterPro" id="IPR036390">
    <property type="entry name" value="WH_DNA-bd_sf"/>
</dbReference>
<evidence type="ECO:0000313" key="7">
    <source>
        <dbReference type="EMBL" id="AMP08261.1"/>
    </source>
</evidence>
<dbReference type="Proteomes" id="UP000071778">
    <property type="component" value="Chromosome"/>
</dbReference>
<dbReference type="PANTHER" id="PTHR30136">
    <property type="entry name" value="HELIX-TURN-HELIX TRANSCRIPTIONAL REGULATOR, ICLR FAMILY"/>
    <property type="match status" value="1"/>
</dbReference>
<keyword evidence="1" id="KW-0805">Transcription regulation</keyword>
<dbReference type="SUPFAM" id="SSF55781">
    <property type="entry name" value="GAF domain-like"/>
    <property type="match status" value="1"/>
</dbReference>
<dbReference type="SMART" id="SM00346">
    <property type="entry name" value="HTH_ICLR"/>
    <property type="match status" value="1"/>
</dbReference>
<dbReference type="InterPro" id="IPR036388">
    <property type="entry name" value="WH-like_DNA-bd_sf"/>
</dbReference>
<evidence type="ECO:0000259" key="6">
    <source>
        <dbReference type="PROSITE" id="PS51078"/>
    </source>
</evidence>
<feature type="domain" description="HTH iclR-type" evidence="5">
    <location>
        <begin position="53"/>
        <end position="113"/>
    </location>
</feature>
<dbReference type="PATRIC" id="fig|279058.17.peg.488"/>
<sequence>MEKTTNKQSAKKARAKPAAATTPAMKATTDAAIRATAPSIADEIDAMTDPSFMTSLARGLAVIRAFSDQRRSMTIAQISHKTGIPRASVRRCLHTLKQLGYADADANNFSLKPKVLTLGYSYLSSTPLTVSTHPYLNQISRALNESCSLAVLEDGEVLYVARSATSRIMSVSLNTGSRLPAYCTSLGRVMLAHMEDDALNAYLDKVKLKAYTERTVVSAKRLREILAEVRSSGFALVEEELEIGLRSIAVPVRGASGNVLAALNVSAQATRISSRKMKEEFLPVLQHGAQELSILLP</sequence>
<keyword evidence="8" id="KW-1185">Reference proteome</keyword>
<keyword evidence="2" id="KW-0238">DNA-binding</keyword>
<dbReference type="GO" id="GO:0003677">
    <property type="term" value="F:DNA binding"/>
    <property type="evidence" value="ECO:0007669"/>
    <property type="project" value="UniProtKB-KW"/>
</dbReference>
<dbReference type="Gene3D" id="3.30.450.40">
    <property type="match status" value="1"/>
</dbReference>
<accession>A0A127QE22</accession>
<protein>
    <submittedName>
        <fullName evidence="7">Beta-ketoadipate pathway transcriptional regulators, PcaR/PcaU/PobR family protein</fullName>
    </submittedName>
</protein>
<dbReference type="GO" id="GO:0046278">
    <property type="term" value="P:3,4-dihydroxybenzoate metabolic process"/>
    <property type="evidence" value="ECO:0007669"/>
    <property type="project" value="InterPro"/>
</dbReference>
<evidence type="ECO:0000313" key="8">
    <source>
        <dbReference type="Proteomes" id="UP000071778"/>
    </source>
</evidence>